<organism evidence="1 2">
    <name type="scientific">Coemansia furcata</name>
    <dbReference type="NCBI Taxonomy" id="417177"/>
    <lineage>
        <taxon>Eukaryota</taxon>
        <taxon>Fungi</taxon>
        <taxon>Fungi incertae sedis</taxon>
        <taxon>Zoopagomycota</taxon>
        <taxon>Kickxellomycotina</taxon>
        <taxon>Kickxellomycetes</taxon>
        <taxon>Kickxellales</taxon>
        <taxon>Kickxellaceae</taxon>
        <taxon>Coemansia</taxon>
    </lineage>
</organism>
<reference evidence="1" key="1">
    <citation type="submission" date="2022-07" db="EMBL/GenBank/DDBJ databases">
        <title>Phylogenomic reconstructions and comparative analyses of Kickxellomycotina fungi.</title>
        <authorList>
            <person name="Reynolds N.K."/>
            <person name="Stajich J.E."/>
            <person name="Barry K."/>
            <person name="Grigoriev I.V."/>
            <person name="Crous P."/>
            <person name="Smith M.E."/>
        </authorList>
    </citation>
    <scope>NUCLEOTIDE SEQUENCE</scope>
    <source>
        <strain evidence="1">CBS 102833</strain>
    </source>
</reference>
<evidence type="ECO:0000313" key="1">
    <source>
        <dbReference type="EMBL" id="KAJ2809383.1"/>
    </source>
</evidence>
<proteinExistence type="predicted"/>
<keyword evidence="2" id="KW-1185">Reference proteome</keyword>
<accession>A0ACC1LIH1</accession>
<dbReference type="EMBL" id="JANBUP010000992">
    <property type="protein sequence ID" value="KAJ2809383.1"/>
    <property type="molecule type" value="Genomic_DNA"/>
</dbReference>
<dbReference type="Proteomes" id="UP001140096">
    <property type="component" value="Unassembled WGS sequence"/>
</dbReference>
<name>A0ACC1LIH1_9FUNG</name>
<gene>
    <name evidence="1" type="ORF">H4S07_003216</name>
</gene>
<evidence type="ECO:0000313" key="2">
    <source>
        <dbReference type="Proteomes" id="UP001140096"/>
    </source>
</evidence>
<protein>
    <submittedName>
        <fullName evidence="1">Uncharacterized protein</fullName>
    </submittedName>
</protein>
<sequence length="596" mass="66057">MPKATKGKQGKLRSALQQVQQRKAKTDAARRAQENIENKRKSVARKAGGGNKKRLRGPFFPYRKHNTILLIGEGNFSFAHSIAERLGSGVNIVATAYDSQQVVAQKYTDDAAKHIAEFEALGGTVLYDIDGTALESHLELKDKLFTHIVFNFPHAGAGIKDQTKNIQTNQMLMIGFFTSAQHFLNAGVMPTGSKKGATGRKRRRGRTGGNSDEDDNSGSNDDSDDSDGEESGNDEVVSGANHSRQNTAQQSKGASGSTKRTPEASSDGVFDFEGAQATVVYDDGGNSDDDINFGDLETSNSPVAEDEVHDEFRPNLNFPGQIHVTLKSGLPYDQWNIKRLARECGLISHTTHPFELDAFPGYEHRRTLGFKQGLSKDENQEIRDKAPKLYAFCVKPEVEQADDSVPDAGDSTTADVAKRSRVPPATKTNSVKLKLSQTVKDVVQSLVDDGMCHCEKIGTSNYYWAFPSESAIKRQTRLKALKKDVEQMEAKRHELVDSIDKAQLGREQTDERTSLNEELAEIEAQWNAQQTELQTFKECDPVLMNQRRTESTVARDAANRWTDNIFTIQSWVCEKFNMDTADFAKHFGIPPDMDNV</sequence>
<comment type="caution">
    <text evidence="1">The sequence shown here is derived from an EMBL/GenBank/DDBJ whole genome shotgun (WGS) entry which is preliminary data.</text>
</comment>